<dbReference type="Pfam" id="PF21274">
    <property type="entry name" value="Rng_hyd_C"/>
    <property type="match status" value="1"/>
</dbReference>
<evidence type="ECO:0000256" key="1">
    <source>
        <dbReference type="ARBA" id="ARBA00022630"/>
    </source>
</evidence>
<keyword evidence="4" id="KW-0503">Monooxygenase</keyword>
<keyword evidence="5" id="KW-1185">Reference proteome</keyword>
<dbReference type="AlphaFoldDB" id="A0A4S4FIF9"/>
<dbReference type="Gene3D" id="3.40.30.120">
    <property type="match status" value="1"/>
</dbReference>
<evidence type="ECO:0000313" key="4">
    <source>
        <dbReference type="EMBL" id="THG30110.1"/>
    </source>
</evidence>
<reference evidence="4 5" key="1">
    <citation type="submission" date="2019-04" db="EMBL/GenBank/DDBJ databases">
        <authorList>
            <person name="Jiang L."/>
        </authorList>
    </citation>
    <scope>NUCLEOTIDE SEQUENCE [LARGE SCALE GENOMIC DNA]</scope>
    <source>
        <strain evidence="4 5">YIM 131853</strain>
    </source>
</reference>
<feature type="domain" description="FAD-binding" evidence="3">
    <location>
        <begin position="18"/>
        <end position="381"/>
    </location>
</feature>
<dbReference type="PANTHER" id="PTHR43004">
    <property type="entry name" value="TRK SYSTEM POTASSIUM UPTAKE PROTEIN"/>
    <property type="match status" value="1"/>
</dbReference>
<dbReference type="PRINTS" id="PR00420">
    <property type="entry name" value="RNGMNOXGNASE"/>
</dbReference>
<dbReference type="Gene3D" id="3.30.9.10">
    <property type="entry name" value="D-Amino Acid Oxidase, subunit A, domain 2"/>
    <property type="match status" value="1"/>
</dbReference>
<accession>A0A4S4FIF9</accession>
<keyword evidence="4" id="KW-0560">Oxidoreductase</keyword>
<name>A0A4S4FIF9_9MICO</name>
<evidence type="ECO:0000256" key="2">
    <source>
        <dbReference type="ARBA" id="ARBA00022827"/>
    </source>
</evidence>
<comment type="caution">
    <text evidence="4">The sequence shown here is derived from an EMBL/GenBank/DDBJ whole genome shotgun (WGS) entry which is preliminary data.</text>
</comment>
<dbReference type="InterPro" id="IPR036188">
    <property type="entry name" value="FAD/NAD-bd_sf"/>
</dbReference>
<dbReference type="InterPro" id="IPR050641">
    <property type="entry name" value="RIFMO-like"/>
</dbReference>
<keyword evidence="1" id="KW-0285">Flavoprotein</keyword>
<dbReference type="GO" id="GO:0071949">
    <property type="term" value="F:FAD binding"/>
    <property type="evidence" value="ECO:0007669"/>
    <property type="project" value="InterPro"/>
</dbReference>
<dbReference type="InterPro" id="IPR002938">
    <property type="entry name" value="FAD-bd"/>
</dbReference>
<protein>
    <submittedName>
        <fullName evidence="4">2,4-dichlorophenol 6-monooxygenase</fullName>
    </submittedName>
</protein>
<evidence type="ECO:0000259" key="3">
    <source>
        <dbReference type="Pfam" id="PF01494"/>
    </source>
</evidence>
<dbReference type="Proteomes" id="UP000309133">
    <property type="component" value="Unassembled WGS sequence"/>
</dbReference>
<dbReference type="EMBL" id="SSSM01000005">
    <property type="protein sequence ID" value="THG30110.1"/>
    <property type="molecule type" value="Genomic_DNA"/>
</dbReference>
<evidence type="ECO:0000313" key="5">
    <source>
        <dbReference type="Proteomes" id="UP000309133"/>
    </source>
</evidence>
<dbReference type="PANTHER" id="PTHR43004:SF8">
    <property type="entry name" value="FAD-BINDING DOMAIN-CONTAINING PROTEIN-RELATED"/>
    <property type="match status" value="1"/>
</dbReference>
<dbReference type="SUPFAM" id="SSF51905">
    <property type="entry name" value="FAD/NAD(P)-binding domain"/>
    <property type="match status" value="1"/>
</dbReference>
<dbReference type="Pfam" id="PF01494">
    <property type="entry name" value="FAD_binding_3"/>
    <property type="match status" value="1"/>
</dbReference>
<organism evidence="4 5">
    <name type="scientific">Naasia lichenicola</name>
    <dbReference type="NCBI Taxonomy" id="2565933"/>
    <lineage>
        <taxon>Bacteria</taxon>
        <taxon>Bacillati</taxon>
        <taxon>Actinomycetota</taxon>
        <taxon>Actinomycetes</taxon>
        <taxon>Micrococcales</taxon>
        <taxon>Microbacteriaceae</taxon>
        <taxon>Naasia</taxon>
    </lineage>
</organism>
<gene>
    <name evidence="4" type="ORF">E6C64_15865</name>
</gene>
<dbReference type="Gene3D" id="3.50.50.60">
    <property type="entry name" value="FAD/NAD(P)-binding domain"/>
    <property type="match status" value="1"/>
</dbReference>
<proteinExistence type="predicted"/>
<sequence>MRAMLHNPRSEAELREFDADVIVVGTGPMGATTALALATYGITVLAVGRANWLADSPRAHVTNLRTMEVLRSLGLEHEVLRQATPWELMGDTTFTTSLEGPEIARISSYGLGDDRFGEFRAASPCQMADLPQPLLEPILVNAAARRGAVFTFNTLYHSSVQDDEGVTVVLENRLTGQRYERRARYLVGADGARSQVAEDAGIPLEGVLRRAGTVYAQFSGDLSRYMTYRHSVLTWIVNEAAAVGEIGLGLLRAIRPWDRWIAGWGFDIDAGEPDLSVQAATARIKAYVGDPDFEPEVTAVNPWYVNEAWASSYSNGRIFCGGDAVHRHPPSNGLGSNTCVQDAFNLAWKLAYVLRGWADARLLSSYSEERVPVGKHVVTRANQSRREYAPLQAALAATAPGGPARYQKLSAPTDEGVRARADLSAVLQLKENEYNALGIEVNQRYRSSAIILGDEPAEVWARDPEIYAQHTTRPGAKLPHAWLVDASGRRISTLDLIGDGVFTLLTGLSGAVWTEAVEALNIPYLRAVVVGAPAAQDLYFSWMRMREVEEDGAVLVRPDGYVAWRSASARGIPLAELTSQLTAVLSTLLERPLPTDGR</sequence>
<dbReference type="GO" id="GO:0016709">
    <property type="term" value="F:oxidoreductase activity, acting on paired donors, with incorporation or reduction of molecular oxygen, NAD(P)H as one donor, and incorporation of one atom of oxygen"/>
    <property type="evidence" value="ECO:0007669"/>
    <property type="project" value="UniProtKB-ARBA"/>
</dbReference>
<keyword evidence="2" id="KW-0274">FAD</keyword>